<feature type="domain" description="Tyr recombinase" evidence="6">
    <location>
        <begin position="120"/>
        <end position="295"/>
    </location>
</feature>
<sequence length="327" mass="36994">MVRERGAEGKATTFAELARTVHERKFKDHTNNGKHIAQWINTLETYAFPVIGNLSIEDVHQDDLEQVLDPIWTTKPETARRVLQRIKTVFDHACGRGLRTKGNPATGMRSLMREQRAKTKHFKAMPYMEISDFVLDLDQSDDVGALALIFTILTALRSGPVRSARWSDFDDGLKTWKVPAASMKSRTDFTVPISMPARAVLLRAKKLRTKASDLVFPSPSQPQRMISDGTMRKLLQSKHPGATVHGMRTSFRTWAAEIARADHDVAELCLAHKVGSRVAQIYNQAELLDQRLMLMEKWGLWVYGDLEPFANGSDVEAVIRGRWMTRP</sequence>
<evidence type="ECO:0000256" key="2">
    <source>
        <dbReference type="ARBA" id="ARBA00022908"/>
    </source>
</evidence>
<evidence type="ECO:0000256" key="1">
    <source>
        <dbReference type="ARBA" id="ARBA00008857"/>
    </source>
</evidence>
<dbReference type="InterPro" id="IPR053876">
    <property type="entry name" value="Phage_int_M"/>
</dbReference>
<dbReference type="PROSITE" id="PS51900">
    <property type="entry name" value="CB"/>
    <property type="match status" value="1"/>
</dbReference>
<gene>
    <name evidence="8" type="primary">intA_3</name>
    <name evidence="8" type="ORF">RIdsm_04099</name>
</gene>
<dbReference type="KEGG" id="rid:RIdsm_04099"/>
<comment type="similarity">
    <text evidence="1">Belongs to the 'phage' integrase family.</text>
</comment>
<evidence type="ECO:0000313" key="9">
    <source>
        <dbReference type="Proteomes" id="UP000325785"/>
    </source>
</evidence>
<dbReference type="CDD" id="cd00801">
    <property type="entry name" value="INT_P4_C"/>
    <property type="match status" value="1"/>
</dbReference>
<accession>A0A5P3AFX6</accession>
<reference evidence="8 9" key="1">
    <citation type="submission" date="2018-08" db="EMBL/GenBank/DDBJ databases">
        <title>Genetic Globetrotter - A new plasmid hitch-hiking vast phylogenetic and geographic distances.</title>
        <authorList>
            <person name="Vollmers J."/>
            <person name="Petersen J."/>
        </authorList>
    </citation>
    <scope>NUCLEOTIDE SEQUENCE [LARGE SCALE GENOMIC DNA]</scope>
    <source>
        <strain evidence="8 9">DSM 26383</strain>
    </source>
</reference>
<dbReference type="InterPro" id="IPR050808">
    <property type="entry name" value="Phage_Integrase"/>
</dbReference>
<evidence type="ECO:0000313" key="8">
    <source>
        <dbReference type="EMBL" id="QEW28272.1"/>
    </source>
</evidence>
<evidence type="ECO:0000256" key="5">
    <source>
        <dbReference type="PROSITE-ProRule" id="PRU01248"/>
    </source>
</evidence>
<protein>
    <submittedName>
        <fullName evidence="8">Prophage CP4-57 integrase</fullName>
    </submittedName>
</protein>
<dbReference type="PROSITE" id="PS51898">
    <property type="entry name" value="TYR_RECOMBINASE"/>
    <property type="match status" value="1"/>
</dbReference>
<dbReference type="InterPro" id="IPR010998">
    <property type="entry name" value="Integrase_recombinase_N"/>
</dbReference>
<keyword evidence="3 5" id="KW-0238">DNA-binding</keyword>
<dbReference type="EMBL" id="CP031598">
    <property type="protein sequence ID" value="QEW28272.1"/>
    <property type="molecule type" value="Genomic_DNA"/>
</dbReference>
<dbReference type="Pfam" id="PF00589">
    <property type="entry name" value="Phage_integrase"/>
    <property type="match status" value="1"/>
</dbReference>
<dbReference type="InterPro" id="IPR044068">
    <property type="entry name" value="CB"/>
</dbReference>
<dbReference type="GO" id="GO:0015074">
    <property type="term" value="P:DNA integration"/>
    <property type="evidence" value="ECO:0007669"/>
    <property type="project" value="UniProtKB-KW"/>
</dbReference>
<feature type="domain" description="Core-binding (CB)" evidence="7">
    <location>
        <begin position="12"/>
        <end position="94"/>
    </location>
</feature>
<dbReference type="AlphaFoldDB" id="A0A5P3AFX6"/>
<name>A0A5P3AFX6_9RHOB</name>
<evidence type="ECO:0000256" key="4">
    <source>
        <dbReference type="ARBA" id="ARBA00023172"/>
    </source>
</evidence>
<dbReference type="PANTHER" id="PTHR30629:SF2">
    <property type="entry name" value="PROPHAGE INTEGRASE INTS-RELATED"/>
    <property type="match status" value="1"/>
</dbReference>
<dbReference type="PANTHER" id="PTHR30629">
    <property type="entry name" value="PROPHAGE INTEGRASE"/>
    <property type="match status" value="1"/>
</dbReference>
<dbReference type="OrthoDB" id="9795573at2"/>
<dbReference type="GO" id="GO:0006310">
    <property type="term" value="P:DNA recombination"/>
    <property type="evidence" value="ECO:0007669"/>
    <property type="project" value="UniProtKB-KW"/>
</dbReference>
<dbReference type="SUPFAM" id="SSF56349">
    <property type="entry name" value="DNA breaking-rejoining enzymes"/>
    <property type="match status" value="1"/>
</dbReference>
<evidence type="ECO:0000259" key="6">
    <source>
        <dbReference type="PROSITE" id="PS51898"/>
    </source>
</evidence>
<dbReference type="InterPro" id="IPR011010">
    <property type="entry name" value="DNA_brk_join_enz"/>
</dbReference>
<proteinExistence type="inferred from homology"/>
<dbReference type="Gene3D" id="1.10.443.10">
    <property type="entry name" value="Intergrase catalytic core"/>
    <property type="match status" value="1"/>
</dbReference>
<keyword evidence="2" id="KW-0229">DNA integration</keyword>
<dbReference type="GO" id="GO:0003677">
    <property type="term" value="F:DNA binding"/>
    <property type="evidence" value="ECO:0007669"/>
    <property type="project" value="UniProtKB-UniRule"/>
</dbReference>
<evidence type="ECO:0000259" key="7">
    <source>
        <dbReference type="PROSITE" id="PS51900"/>
    </source>
</evidence>
<dbReference type="InterPro" id="IPR002104">
    <property type="entry name" value="Integrase_catalytic"/>
</dbReference>
<keyword evidence="4" id="KW-0233">DNA recombination</keyword>
<dbReference type="InterPro" id="IPR013762">
    <property type="entry name" value="Integrase-like_cat_sf"/>
</dbReference>
<dbReference type="Gene3D" id="1.10.150.130">
    <property type="match status" value="1"/>
</dbReference>
<organism evidence="8 9">
    <name type="scientific">Roseovarius indicus</name>
    <dbReference type="NCBI Taxonomy" id="540747"/>
    <lineage>
        <taxon>Bacteria</taxon>
        <taxon>Pseudomonadati</taxon>
        <taxon>Pseudomonadota</taxon>
        <taxon>Alphaproteobacteria</taxon>
        <taxon>Rhodobacterales</taxon>
        <taxon>Roseobacteraceae</taxon>
        <taxon>Roseovarius</taxon>
    </lineage>
</organism>
<dbReference type="Proteomes" id="UP000325785">
    <property type="component" value="Chromosome"/>
</dbReference>
<dbReference type="RefSeq" id="WP_074940261.1">
    <property type="nucleotide sequence ID" value="NZ_CP031598.1"/>
</dbReference>
<evidence type="ECO:0000256" key="3">
    <source>
        <dbReference type="ARBA" id="ARBA00023125"/>
    </source>
</evidence>
<dbReference type="Pfam" id="PF22022">
    <property type="entry name" value="Phage_int_M"/>
    <property type="match status" value="1"/>
</dbReference>